<evidence type="ECO:0000256" key="6">
    <source>
        <dbReference type="ARBA" id="ARBA00022705"/>
    </source>
</evidence>
<name>A0A1G2ASR3_9BACT</name>
<dbReference type="InterPro" id="IPR029460">
    <property type="entry name" value="DNAPol_HHH"/>
</dbReference>
<dbReference type="SMART" id="SM00481">
    <property type="entry name" value="POLIIIAc"/>
    <property type="match status" value="1"/>
</dbReference>
<dbReference type="GO" id="GO:0005737">
    <property type="term" value="C:cytoplasm"/>
    <property type="evidence" value="ECO:0007669"/>
    <property type="project" value="UniProtKB-SubCell"/>
</dbReference>
<accession>A0A1G2ASR3</accession>
<dbReference type="Pfam" id="PF17657">
    <property type="entry name" value="DNA_pol3_finger"/>
    <property type="match status" value="1"/>
</dbReference>
<keyword evidence="5" id="KW-0548">Nucleotidyltransferase</keyword>
<dbReference type="InterPro" id="IPR003141">
    <property type="entry name" value="Pol/His_phosphatase_N"/>
</dbReference>
<feature type="domain" description="Polymerase/histidinol phosphatase N-terminal" evidence="9">
    <location>
        <begin position="8"/>
        <end position="75"/>
    </location>
</feature>
<dbReference type="SUPFAM" id="SSF89550">
    <property type="entry name" value="PHP domain-like"/>
    <property type="match status" value="1"/>
</dbReference>
<dbReference type="Gene3D" id="1.10.10.1600">
    <property type="entry name" value="Bacterial DNA polymerase III alpha subunit, thumb domain"/>
    <property type="match status" value="1"/>
</dbReference>
<keyword evidence="7" id="KW-0239">DNA-directed DNA polymerase</keyword>
<dbReference type="STRING" id="1798540.A3B74_04040"/>
<dbReference type="GO" id="GO:0008408">
    <property type="term" value="F:3'-5' exonuclease activity"/>
    <property type="evidence" value="ECO:0007669"/>
    <property type="project" value="InterPro"/>
</dbReference>
<dbReference type="InterPro" id="IPR004013">
    <property type="entry name" value="PHP_dom"/>
</dbReference>
<evidence type="ECO:0000256" key="3">
    <source>
        <dbReference type="ARBA" id="ARBA00019114"/>
    </source>
</evidence>
<sequence>MQSEHAFVHLHAHSFYSILTALPSPEALVSYAHKLGFPALALTDTSVMYGAIEFYQKAHAVGIKPILGMELFVVDSTQDTHARKPFPLVLLAKDYVGYKYLLYLSSHAHLEGVRDGVPCIDKKILHRQHNQLIALTGGVQGEIASALARHNETQAKQLLHEYQNIFGKENVYIELQSRLEVPEANALFQQLYAFSRTMSVPLVATNDVHYLKPEDAHAQDILQCIKAKKLYRDESRTSLQQSNYALLSAHEMAERFSELPEALKNTLKITEQCNVQLPLGSIQLPSFPLPDRMTPEERLVQLCDDGILRRYRQKSPAIEQRLAYELSIIRKTGFASYFLIVQDFINWAKQNNIVVGPGRGSAAGSLVAYLTNITNIDPLQYDLLFERFLNPERVSMPDIDTDFDDERRDDVIAYVEEKYGKDRVAQIITFGTMAARAAVRDVGRVLGFAYNFCDRIAKLIPTFRTIDEAFTEVPELKNLYETDPDCERLIKTARKLEGVVRHTSIHACGVVITKDPLVEHTALQHAENGSVISQYALHSVEDLGLLKMDFLGLKNLTIIRNTLDIVQKTVGEQIDIDVIPLDDSRTYRLLQQGQTIGVFQLESSGMRRYLRELEPTEFEDIIAMVALYRPGPMEFIPDYIAGKHGRKAIEYLHNELKPLLQKTYGIAVYQEQIMEIARQLAGFTYGEADVLRKAVGKKIKELLATQETKMIQGMIHHGIAPQTAKKIWEFILPFARYGFNRSHAACYALISYQTAYLKANYPAQFMAALMTADAGDSDRIAIEVQECRQLGIEVLPPDINESFSTFTVVRKSLNADKPRIRFGLAAIKNVGSTIVHAIIRERKSGGAFTDIAQFLSRVHHKDLNKKALESFIKSGALERFDGRAVFLHNLPQLLQYARNVALARTNRQGNLFGDFQLPLLPLDQGPTISRAQQLQWEKDLLGLYISAHPLSLYKDEIIHRAVLIESAKHFPDDTPVRLIGYVTKTKRLITKNREGMLFAQFEDFSGEIEAIVFPRIFRETHFLWSQGALLLVDGHMSHKDHLVKIIADTVREISLNDIATLPVWNPSSVLITLPYRVHQSVVTQLQKIFSEHPGQCSVRLCVEGGQLDKEILTKTRIHCDAATLTAIEHIVGSGKVRMNMSVRA</sequence>
<keyword evidence="6" id="KW-0235">DNA replication</keyword>
<dbReference type="InterPro" id="IPR040982">
    <property type="entry name" value="DNA_pol3_finger"/>
</dbReference>
<evidence type="ECO:0000259" key="9">
    <source>
        <dbReference type="SMART" id="SM00481"/>
    </source>
</evidence>
<dbReference type="Pfam" id="PF14579">
    <property type="entry name" value="HHH_6"/>
    <property type="match status" value="1"/>
</dbReference>
<dbReference type="EC" id="2.7.7.7" evidence="2"/>
<evidence type="ECO:0000256" key="1">
    <source>
        <dbReference type="ARBA" id="ARBA00004496"/>
    </source>
</evidence>
<comment type="catalytic activity">
    <reaction evidence="8">
        <text>DNA(n) + a 2'-deoxyribonucleoside 5'-triphosphate = DNA(n+1) + diphosphate</text>
        <dbReference type="Rhea" id="RHEA:22508"/>
        <dbReference type="Rhea" id="RHEA-COMP:17339"/>
        <dbReference type="Rhea" id="RHEA-COMP:17340"/>
        <dbReference type="ChEBI" id="CHEBI:33019"/>
        <dbReference type="ChEBI" id="CHEBI:61560"/>
        <dbReference type="ChEBI" id="CHEBI:173112"/>
        <dbReference type="EC" id="2.7.7.7"/>
    </reaction>
</comment>
<gene>
    <name evidence="10" type="ORF">A3B74_04040</name>
</gene>
<evidence type="ECO:0000313" key="10">
    <source>
        <dbReference type="EMBL" id="OGY79027.1"/>
    </source>
</evidence>
<dbReference type="NCBIfam" id="NF004226">
    <property type="entry name" value="PRK05673.1"/>
    <property type="match status" value="1"/>
</dbReference>
<reference evidence="10 11" key="1">
    <citation type="journal article" date="2016" name="Nat. Commun.">
        <title>Thousands of microbial genomes shed light on interconnected biogeochemical processes in an aquifer system.</title>
        <authorList>
            <person name="Anantharaman K."/>
            <person name="Brown C.T."/>
            <person name="Hug L.A."/>
            <person name="Sharon I."/>
            <person name="Castelle C.J."/>
            <person name="Probst A.J."/>
            <person name="Thomas B.C."/>
            <person name="Singh A."/>
            <person name="Wilkins M.J."/>
            <person name="Karaoz U."/>
            <person name="Brodie E.L."/>
            <person name="Williams K.H."/>
            <person name="Hubbard S.S."/>
            <person name="Banfield J.F."/>
        </authorList>
    </citation>
    <scope>NUCLEOTIDE SEQUENCE [LARGE SCALE GENOMIC DNA]</scope>
</reference>
<dbReference type="PANTHER" id="PTHR32294:SF0">
    <property type="entry name" value="DNA POLYMERASE III SUBUNIT ALPHA"/>
    <property type="match status" value="1"/>
</dbReference>
<dbReference type="NCBIfam" id="TIGR00594">
    <property type="entry name" value="polc"/>
    <property type="match status" value="1"/>
</dbReference>
<dbReference type="Pfam" id="PF01336">
    <property type="entry name" value="tRNA_anti-codon"/>
    <property type="match status" value="1"/>
</dbReference>
<evidence type="ECO:0000313" key="11">
    <source>
        <dbReference type="Proteomes" id="UP000177165"/>
    </source>
</evidence>
<comment type="caution">
    <text evidence="10">The sequence shown here is derived from an EMBL/GenBank/DDBJ whole genome shotgun (WGS) entry which is preliminary data.</text>
</comment>
<protein>
    <recommendedName>
        <fullName evidence="3">DNA polymerase III subunit alpha</fullName>
        <ecNumber evidence="2">2.7.7.7</ecNumber>
    </recommendedName>
</protein>
<dbReference type="Pfam" id="PF02811">
    <property type="entry name" value="PHP"/>
    <property type="match status" value="1"/>
</dbReference>
<dbReference type="PANTHER" id="PTHR32294">
    <property type="entry name" value="DNA POLYMERASE III SUBUNIT ALPHA"/>
    <property type="match status" value="1"/>
</dbReference>
<dbReference type="Proteomes" id="UP000177165">
    <property type="component" value="Unassembled WGS sequence"/>
</dbReference>
<evidence type="ECO:0000256" key="7">
    <source>
        <dbReference type="ARBA" id="ARBA00022932"/>
    </source>
</evidence>
<dbReference type="InterPro" id="IPR004365">
    <property type="entry name" value="NA-bd_OB_tRNA"/>
</dbReference>
<dbReference type="NCBIfam" id="NF005298">
    <property type="entry name" value="PRK06826.1"/>
    <property type="match status" value="1"/>
</dbReference>
<dbReference type="InterPro" id="IPR016195">
    <property type="entry name" value="Pol/histidinol_Pase-like"/>
</dbReference>
<dbReference type="Gene3D" id="3.20.20.140">
    <property type="entry name" value="Metal-dependent hydrolases"/>
    <property type="match status" value="1"/>
</dbReference>
<dbReference type="CDD" id="cd04485">
    <property type="entry name" value="DnaE_OBF"/>
    <property type="match status" value="1"/>
</dbReference>
<dbReference type="EMBL" id="MHKB01000011">
    <property type="protein sequence ID" value="OGY79027.1"/>
    <property type="molecule type" value="Genomic_DNA"/>
</dbReference>
<evidence type="ECO:0000256" key="5">
    <source>
        <dbReference type="ARBA" id="ARBA00022695"/>
    </source>
</evidence>
<evidence type="ECO:0000256" key="2">
    <source>
        <dbReference type="ARBA" id="ARBA00012417"/>
    </source>
</evidence>
<dbReference type="InterPro" id="IPR004805">
    <property type="entry name" value="DnaE2/DnaE/PolC"/>
</dbReference>
<dbReference type="Pfam" id="PF07733">
    <property type="entry name" value="DNA_pol3_alpha"/>
    <property type="match status" value="1"/>
</dbReference>
<dbReference type="GO" id="GO:0003887">
    <property type="term" value="F:DNA-directed DNA polymerase activity"/>
    <property type="evidence" value="ECO:0007669"/>
    <property type="project" value="UniProtKB-KW"/>
</dbReference>
<evidence type="ECO:0000256" key="8">
    <source>
        <dbReference type="ARBA" id="ARBA00049244"/>
    </source>
</evidence>
<dbReference type="Gene3D" id="1.10.150.870">
    <property type="match status" value="1"/>
</dbReference>
<evidence type="ECO:0000256" key="4">
    <source>
        <dbReference type="ARBA" id="ARBA00022679"/>
    </source>
</evidence>
<dbReference type="AlphaFoldDB" id="A0A1G2ASR3"/>
<organism evidence="10 11">
    <name type="scientific">Candidatus Kerfeldbacteria bacterium RIFCSPHIGHO2_02_FULL_42_14</name>
    <dbReference type="NCBI Taxonomy" id="1798540"/>
    <lineage>
        <taxon>Bacteria</taxon>
        <taxon>Candidatus Kerfeldiibacteriota</taxon>
    </lineage>
</organism>
<dbReference type="GO" id="GO:0006260">
    <property type="term" value="P:DNA replication"/>
    <property type="evidence" value="ECO:0007669"/>
    <property type="project" value="UniProtKB-KW"/>
</dbReference>
<dbReference type="InterPro" id="IPR011708">
    <property type="entry name" value="DNA_pol3_alpha_NTPase_dom"/>
</dbReference>
<dbReference type="InterPro" id="IPR041931">
    <property type="entry name" value="DNA_pol3_alpha_thumb_dom"/>
</dbReference>
<comment type="subcellular location">
    <subcellularLocation>
        <location evidence="1">Cytoplasm</location>
    </subcellularLocation>
</comment>
<keyword evidence="4" id="KW-0808">Transferase</keyword>
<dbReference type="GO" id="GO:0003676">
    <property type="term" value="F:nucleic acid binding"/>
    <property type="evidence" value="ECO:0007669"/>
    <property type="project" value="InterPro"/>
</dbReference>
<proteinExistence type="predicted"/>